<dbReference type="Proteomes" id="UP000807025">
    <property type="component" value="Unassembled WGS sequence"/>
</dbReference>
<evidence type="ECO:0000313" key="1">
    <source>
        <dbReference type="EMBL" id="KAF9501137.1"/>
    </source>
</evidence>
<accession>A0A9P6A8X6</accession>
<gene>
    <name evidence="1" type="ORF">BDN71DRAFT_837961</name>
</gene>
<reference evidence="1" key="1">
    <citation type="submission" date="2020-11" db="EMBL/GenBank/DDBJ databases">
        <authorList>
            <consortium name="DOE Joint Genome Institute"/>
            <person name="Ahrendt S."/>
            <person name="Riley R."/>
            <person name="Andreopoulos W."/>
            <person name="Labutti K."/>
            <person name="Pangilinan J."/>
            <person name="Ruiz-Duenas F.J."/>
            <person name="Barrasa J.M."/>
            <person name="Sanchez-Garcia M."/>
            <person name="Camarero S."/>
            <person name="Miyauchi S."/>
            <person name="Serrano A."/>
            <person name="Linde D."/>
            <person name="Babiker R."/>
            <person name="Drula E."/>
            <person name="Ayuso-Fernandez I."/>
            <person name="Pacheco R."/>
            <person name="Padilla G."/>
            <person name="Ferreira P."/>
            <person name="Barriuso J."/>
            <person name="Kellner H."/>
            <person name="Castanera R."/>
            <person name="Alfaro M."/>
            <person name="Ramirez L."/>
            <person name="Pisabarro A.G."/>
            <person name="Kuo A."/>
            <person name="Tritt A."/>
            <person name="Lipzen A."/>
            <person name="He G."/>
            <person name="Yan M."/>
            <person name="Ng V."/>
            <person name="Cullen D."/>
            <person name="Martin F."/>
            <person name="Rosso M.-N."/>
            <person name="Henrissat B."/>
            <person name="Hibbett D."/>
            <person name="Martinez A.T."/>
            <person name="Grigoriev I.V."/>
        </authorList>
    </citation>
    <scope>NUCLEOTIDE SEQUENCE</scope>
    <source>
        <strain evidence="1">ATCC 90797</strain>
    </source>
</reference>
<sequence length="97" mass="11416">MQNILSRKPDIYRRYRGNRSAACCPDCARRECNAHLSAVYEPARRSSVHDTRCGLPLTSPLKSILFIKPLQFHNNVHYIPLCNMFRRMLISQLHYHF</sequence>
<name>A0A9P6A8X6_PLEER</name>
<comment type="caution">
    <text evidence="1">The sequence shown here is derived from an EMBL/GenBank/DDBJ whole genome shotgun (WGS) entry which is preliminary data.</text>
</comment>
<dbReference type="AlphaFoldDB" id="A0A9P6A8X6"/>
<organism evidence="1 2">
    <name type="scientific">Pleurotus eryngii</name>
    <name type="common">Boletus of the steppes</name>
    <dbReference type="NCBI Taxonomy" id="5323"/>
    <lineage>
        <taxon>Eukaryota</taxon>
        <taxon>Fungi</taxon>
        <taxon>Dikarya</taxon>
        <taxon>Basidiomycota</taxon>
        <taxon>Agaricomycotina</taxon>
        <taxon>Agaricomycetes</taxon>
        <taxon>Agaricomycetidae</taxon>
        <taxon>Agaricales</taxon>
        <taxon>Pleurotineae</taxon>
        <taxon>Pleurotaceae</taxon>
        <taxon>Pleurotus</taxon>
    </lineage>
</organism>
<protein>
    <submittedName>
        <fullName evidence="1">Uncharacterized protein</fullName>
    </submittedName>
</protein>
<keyword evidence="2" id="KW-1185">Reference proteome</keyword>
<proteinExistence type="predicted"/>
<dbReference type="EMBL" id="MU154524">
    <property type="protein sequence ID" value="KAF9501137.1"/>
    <property type="molecule type" value="Genomic_DNA"/>
</dbReference>
<evidence type="ECO:0000313" key="2">
    <source>
        <dbReference type="Proteomes" id="UP000807025"/>
    </source>
</evidence>